<sequence>MCPITKGKAFVVNSSDTSKLNVLFIPLIMDLPPRFLKIFVKMGNYWILKVITRESGSENYDLAYVASPNRKYLWLLSKTESVTEQEYADFIYYAQTNNFNLTNLRRIRT</sequence>
<gene>
    <name evidence="2" type="ORF">MHBO_002272</name>
</gene>
<name>A0ABV2AMK0_9EUKA</name>
<feature type="domain" description="Lipocalin/cytosolic fatty-acid binding" evidence="1">
    <location>
        <begin position="6"/>
        <end position="107"/>
    </location>
</feature>
<dbReference type="Pfam" id="PF08212">
    <property type="entry name" value="Lipocalin_2"/>
    <property type="match status" value="1"/>
</dbReference>
<comment type="caution">
    <text evidence="2">The sequence shown here is derived from an EMBL/GenBank/DDBJ whole genome shotgun (WGS) entry which is preliminary data.</text>
</comment>
<accession>A0ABV2AMK0</accession>
<dbReference type="InterPro" id="IPR000566">
    <property type="entry name" value="Lipocln_cytosolic_FA-bd_dom"/>
</dbReference>
<dbReference type="InterPro" id="IPR012674">
    <property type="entry name" value="Calycin"/>
</dbReference>
<reference evidence="2 3" key="1">
    <citation type="journal article" date="2024" name="BMC Biol.">
        <title>Comparative genomics of Ascetosporea gives new insight into the evolutionary basis for animal parasitism in Rhizaria.</title>
        <authorList>
            <person name="Hiltunen Thoren M."/>
            <person name="Onut-Brannstrom I."/>
            <person name="Alfjorden A."/>
            <person name="Peckova H."/>
            <person name="Swords F."/>
            <person name="Hooper C."/>
            <person name="Holzer A.S."/>
            <person name="Bass D."/>
            <person name="Burki F."/>
        </authorList>
    </citation>
    <scope>NUCLEOTIDE SEQUENCE [LARGE SCALE GENOMIC DNA]</scope>
    <source>
        <strain evidence="2">20-A016</strain>
    </source>
</reference>
<dbReference type="SUPFAM" id="SSF50814">
    <property type="entry name" value="Lipocalins"/>
    <property type="match status" value="1"/>
</dbReference>
<evidence type="ECO:0000259" key="1">
    <source>
        <dbReference type="Pfam" id="PF08212"/>
    </source>
</evidence>
<protein>
    <recommendedName>
        <fullName evidence="1">Lipocalin/cytosolic fatty-acid binding domain-containing protein</fullName>
    </recommendedName>
</protein>
<dbReference type="EMBL" id="JBDODL010000770">
    <property type="protein sequence ID" value="MES1920618.1"/>
    <property type="molecule type" value="Genomic_DNA"/>
</dbReference>
<dbReference type="Proteomes" id="UP001439008">
    <property type="component" value="Unassembled WGS sequence"/>
</dbReference>
<evidence type="ECO:0000313" key="2">
    <source>
        <dbReference type="EMBL" id="MES1920618.1"/>
    </source>
</evidence>
<evidence type="ECO:0000313" key="3">
    <source>
        <dbReference type="Proteomes" id="UP001439008"/>
    </source>
</evidence>
<proteinExistence type="predicted"/>
<keyword evidence="3" id="KW-1185">Reference proteome</keyword>
<organism evidence="2 3">
    <name type="scientific">Bonamia ostreae</name>
    <dbReference type="NCBI Taxonomy" id="126728"/>
    <lineage>
        <taxon>Eukaryota</taxon>
        <taxon>Sar</taxon>
        <taxon>Rhizaria</taxon>
        <taxon>Endomyxa</taxon>
        <taxon>Ascetosporea</taxon>
        <taxon>Haplosporida</taxon>
        <taxon>Bonamia</taxon>
    </lineage>
</organism>
<dbReference type="Gene3D" id="2.40.128.20">
    <property type="match status" value="1"/>
</dbReference>